<evidence type="ECO:0000313" key="2">
    <source>
        <dbReference type="Proteomes" id="UP000799444"/>
    </source>
</evidence>
<dbReference type="EMBL" id="ML996390">
    <property type="protein sequence ID" value="KAF2726787.1"/>
    <property type="molecule type" value="Genomic_DNA"/>
</dbReference>
<gene>
    <name evidence="1" type="ORF">EJ04DRAFT_480028</name>
</gene>
<protein>
    <submittedName>
        <fullName evidence="1">Uncharacterized protein</fullName>
    </submittedName>
</protein>
<reference evidence="1" key="1">
    <citation type="journal article" date="2020" name="Stud. Mycol.">
        <title>101 Dothideomycetes genomes: a test case for predicting lifestyles and emergence of pathogens.</title>
        <authorList>
            <person name="Haridas S."/>
            <person name="Albert R."/>
            <person name="Binder M."/>
            <person name="Bloem J."/>
            <person name="Labutti K."/>
            <person name="Salamov A."/>
            <person name="Andreopoulos B."/>
            <person name="Baker S."/>
            <person name="Barry K."/>
            <person name="Bills G."/>
            <person name="Bluhm B."/>
            <person name="Cannon C."/>
            <person name="Castanera R."/>
            <person name="Culley D."/>
            <person name="Daum C."/>
            <person name="Ezra D."/>
            <person name="Gonzalez J."/>
            <person name="Henrissat B."/>
            <person name="Kuo A."/>
            <person name="Liang C."/>
            <person name="Lipzen A."/>
            <person name="Lutzoni F."/>
            <person name="Magnuson J."/>
            <person name="Mondo S."/>
            <person name="Nolan M."/>
            <person name="Ohm R."/>
            <person name="Pangilinan J."/>
            <person name="Park H.-J."/>
            <person name="Ramirez L."/>
            <person name="Alfaro M."/>
            <person name="Sun H."/>
            <person name="Tritt A."/>
            <person name="Yoshinaga Y."/>
            <person name="Zwiers L.-H."/>
            <person name="Turgeon B."/>
            <person name="Goodwin S."/>
            <person name="Spatafora J."/>
            <person name="Crous P."/>
            <person name="Grigoriev I."/>
        </authorList>
    </citation>
    <scope>NUCLEOTIDE SEQUENCE</scope>
    <source>
        <strain evidence="1">CBS 125425</strain>
    </source>
</reference>
<dbReference type="AlphaFoldDB" id="A0A9P4QL74"/>
<evidence type="ECO:0000313" key="1">
    <source>
        <dbReference type="EMBL" id="KAF2726787.1"/>
    </source>
</evidence>
<proteinExistence type="predicted"/>
<accession>A0A9P4QL74</accession>
<sequence length="469" mass="53240">MAKPFPFLKLPSELRDQIYSHYLEPILDLGPCEFGGGYPGGTYSYNLDLLRVCQQIYSEANDVWRREHLFVRIDTPWEQAVNHISHEGLVPIVAMGNNAKLFQRYHSLVKINAPEHFLTHLSHAIIIRLEDLHRFAQMWYYSALNYEALNQHLRVTLALTNPSSDGKEISKDMQKDLLLPFGNIKSLDSVAVHGFDSALEKELRRLMAIPYDSPQKCCEDATALMESGDRAIIDGDAADALDRYIKAFHAIHILINGRERRILADHFFHHEMNGGRYQGQSGTTVRIILRIKLVARCVNAYLKLKEYSEAAFWGMRSIRIMRDTIGADFEDFLIQVAGMLDAGILYVRTGVAIRNLEHAQSSELDTYAEDGGFAKSECLFRIAGKFLKGDNRNLIKKELEDNNIKMPEEFFFDGDEGTGSDIDSLAHMEHMAAEAEMAEQNVAQVHMTMPSQTIEGDGSHMQNYLHTDL</sequence>
<keyword evidence="2" id="KW-1185">Reference proteome</keyword>
<name>A0A9P4QL74_9PLEO</name>
<dbReference type="OrthoDB" id="5229512at2759"/>
<organism evidence="1 2">
    <name type="scientific">Polyplosphaeria fusca</name>
    <dbReference type="NCBI Taxonomy" id="682080"/>
    <lineage>
        <taxon>Eukaryota</taxon>
        <taxon>Fungi</taxon>
        <taxon>Dikarya</taxon>
        <taxon>Ascomycota</taxon>
        <taxon>Pezizomycotina</taxon>
        <taxon>Dothideomycetes</taxon>
        <taxon>Pleosporomycetidae</taxon>
        <taxon>Pleosporales</taxon>
        <taxon>Tetraplosphaeriaceae</taxon>
        <taxon>Polyplosphaeria</taxon>
    </lineage>
</organism>
<comment type="caution">
    <text evidence="1">The sequence shown here is derived from an EMBL/GenBank/DDBJ whole genome shotgun (WGS) entry which is preliminary data.</text>
</comment>
<dbReference type="Proteomes" id="UP000799444">
    <property type="component" value="Unassembled WGS sequence"/>
</dbReference>